<feature type="region of interest" description="Disordered" evidence="1">
    <location>
        <begin position="63"/>
        <end position="84"/>
    </location>
</feature>
<gene>
    <name evidence="2" type="ORF">MPIPNATIZW_LOCUS8526</name>
</gene>
<protein>
    <submittedName>
        <fullName evidence="2">Uncharacterized protein</fullName>
    </submittedName>
</protein>
<dbReference type="EMBL" id="OY882876">
    <property type="protein sequence ID" value="CAK6440220.1"/>
    <property type="molecule type" value="Genomic_DNA"/>
</dbReference>
<dbReference type="Proteomes" id="UP001314169">
    <property type="component" value="Chromosome 19"/>
</dbReference>
<reference evidence="2" key="1">
    <citation type="submission" date="2023-12" db="EMBL/GenBank/DDBJ databases">
        <authorList>
            <person name="Brown T."/>
        </authorList>
    </citation>
    <scope>NUCLEOTIDE SEQUENCE</scope>
</reference>
<evidence type="ECO:0000313" key="3">
    <source>
        <dbReference type="Proteomes" id="UP001314169"/>
    </source>
</evidence>
<evidence type="ECO:0000256" key="1">
    <source>
        <dbReference type="SAM" id="MobiDB-lite"/>
    </source>
</evidence>
<sequence>MPVTAGGVGSCPLPPEGGPMLTLSTCGPGGLRSGTTTWGPRTPWSQVNVNGDRCESLCSTLVPPQPPAPRTPASRRCYLGKSSPRPTLAWSEVSQLEEDPTERVNVK</sequence>
<organism evidence="2 3">
    <name type="scientific">Pipistrellus nathusii</name>
    <name type="common">Nathusius' pipistrelle</name>
    <dbReference type="NCBI Taxonomy" id="59473"/>
    <lineage>
        <taxon>Eukaryota</taxon>
        <taxon>Metazoa</taxon>
        <taxon>Chordata</taxon>
        <taxon>Craniata</taxon>
        <taxon>Vertebrata</taxon>
        <taxon>Euteleostomi</taxon>
        <taxon>Mammalia</taxon>
        <taxon>Eutheria</taxon>
        <taxon>Laurasiatheria</taxon>
        <taxon>Chiroptera</taxon>
        <taxon>Yangochiroptera</taxon>
        <taxon>Vespertilionidae</taxon>
        <taxon>Pipistrellus</taxon>
    </lineage>
</organism>
<accession>A0ABN9ZPM4</accession>
<proteinExistence type="predicted"/>
<evidence type="ECO:0000313" key="2">
    <source>
        <dbReference type="EMBL" id="CAK6440220.1"/>
    </source>
</evidence>
<name>A0ABN9ZPM4_PIPNA</name>
<keyword evidence="3" id="KW-1185">Reference proteome</keyword>
<feature type="region of interest" description="Disordered" evidence="1">
    <location>
        <begin position="1"/>
        <end position="20"/>
    </location>
</feature>